<evidence type="ECO:0000313" key="12">
    <source>
        <dbReference type="Proteomes" id="UP000265040"/>
    </source>
</evidence>
<dbReference type="InterPro" id="IPR001870">
    <property type="entry name" value="B30.2/SPRY"/>
</dbReference>
<dbReference type="Pfam" id="PF00622">
    <property type="entry name" value="SPRY"/>
    <property type="match status" value="1"/>
</dbReference>
<evidence type="ECO:0000256" key="3">
    <source>
        <dbReference type="ARBA" id="ARBA00022771"/>
    </source>
</evidence>
<dbReference type="SUPFAM" id="SSF49899">
    <property type="entry name" value="Concanavalin A-like lectins/glucanases"/>
    <property type="match status" value="1"/>
</dbReference>
<reference evidence="11" key="2">
    <citation type="submission" date="2025-08" db="UniProtKB">
        <authorList>
            <consortium name="Ensembl"/>
        </authorList>
    </citation>
    <scope>IDENTIFICATION</scope>
</reference>
<feature type="coiled-coil region" evidence="7">
    <location>
        <begin position="250"/>
        <end position="288"/>
    </location>
</feature>
<dbReference type="SMART" id="SM00184">
    <property type="entry name" value="RING"/>
    <property type="match status" value="1"/>
</dbReference>
<reference evidence="11" key="1">
    <citation type="submission" date="2021-04" db="EMBL/GenBank/DDBJ databases">
        <authorList>
            <consortium name="Wellcome Sanger Institute Data Sharing"/>
        </authorList>
    </citation>
    <scope>NUCLEOTIDE SEQUENCE [LARGE SCALE GENOMIC DNA]</scope>
</reference>
<dbReference type="GO" id="GO:0045087">
    <property type="term" value="P:innate immune response"/>
    <property type="evidence" value="ECO:0007669"/>
    <property type="project" value="UniProtKB-KW"/>
</dbReference>
<evidence type="ECO:0000256" key="7">
    <source>
        <dbReference type="SAM" id="Coils"/>
    </source>
</evidence>
<dbReference type="Pfam" id="PF13445">
    <property type="entry name" value="zf-RING_UBOX"/>
    <property type="match status" value="1"/>
</dbReference>
<dbReference type="Ensembl" id="ENSATET00000070069.2">
    <property type="protein sequence ID" value="ENSATEP00000061028.1"/>
    <property type="gene ID" value="ENSATEG00000027972.2"/>
</dbReference>
<evidence type="ECO:0000256" key="5">
    <source>
        <dbReference type="ARBA" id="ARBA00022859"/>
    </source>
</evidence>
<dbReference type="Gene3D" id="4.10.830.40">
    <property type="match status" value="1"/>
</dbReference>
<keyword evidence="1" id="KW-0399">Innate immunity</keyword>
<dbReference type="InterPro" id="IPR006574">
    <property type="entry name" value="PRY"/>
</dbReference>
<dbReference type="InterPro" id="IPR001841">
    <property type="entry name" value="Znf_RING"/>
</dbReference>
<dbReference type="PRINTS" id="PR01407">
    <property type="entry name" value="BUTYPHLNCDUF"/>
</dbReference>
<evidence type="ECO:0000313" key="11">
    <source>
        <dbReference type="Ensembl" id="ENSATEP00000061028.1"/>
    </source>
</evidence>
<keyword evidence="2" id="KW-0479">Metal-binding</keyword>
<dbReference type="InterPro" id="IPR013320">
    <property type="entry name" value="ConA-like_dom_sf"/>
</dbReference>
<dbReference type="InParanoid" id="A0A7N6BCS8"/>
<keyword evidence="4" id="KW-0862">Zinc</keyword>
<evidence type="ECO:0000256" key="6">
    <source>
        <dbReference type="PROSITE-ProRule" id="PRU00175"/>
    </source>
</evidence>
<dbReference type="InterPro" id="IPR017907">
    <property type="entry name" value="Znf_RING_CS"/>
</dbReference>
<dbReference type="GO" id="GO:0008270">
    <property type="term" value="F:zinc ion binding"/>
    <property type="evidence" value="ECO:0007669"/>
    <property type="project" value="UniProtKB-KW"/>
</dbReference>
<dbReference type="PROSITE" id="PS50089">
    <property type="entry name" value="ZF_RING_2"/>
    <property type="match status" value="1"/>
</dbReference>
<reference evidence="11" key="3">
    <citation type="submission" date="2025-09" db="UniProtKB">
        <authorList>
            <consortium name="Ensembl"/>
        </authorList>
    </citation>
    <scope>IDENTIFICATION</scope>
</reference>
<evidence type="ECO:0000256" key="2">
    <source>
        <dbReference type="ARBA" id="ARBA00022723"/>
    </source>
</evidence>
<dbReference type="SUPFAM" id="SSF57845">
    <property type="entry name" value="B-box zinc-binding domain"/>
    <property type="match status" value="1"/>
</dbReference>
<dbReference type="Gene3D" id="3.30.160.60">
    <property type="entry name" value="Classic Zinc Finger"/>
    <property type="match status" value="1"/>
</dbReference>
<accession>A0A7N6BCS8</accession>
<gene>
    <name evidence="11" type="primary">EIF5</name>
</gene>
<dbReference type="SMART" id="SM00589">
    <property type="entry name" value="PRY"/>
    <property type="match status" value="1"/>
</dbReference>
<dbReference type="InterPro" id="IPR003879">
    <property type="entry name" value="Butyrophylin_SPRY"/>
</dbReference>
<dbReference type="InterPro" id="IPR043136">
    <property type="entry name" value="B30.2/SPRY_sf"/>
</dbReference>
<evidence type="ECO:0000259" key="9">
    <source>
        <dbReference type="PROSITE" id="PS50089"/>
    </source>
</evidence>
<dbReference type="InterPro" id="IPR003877">
    <property type="entry name" value="SPRY_dom"/>
</dbReference>
<dbReference type="InterPro" id="IPR058030">
    <property type="entry name" value="TRIM8/14/16/25/29/45/65_CC"/>
</dbReference>
<feature type="region of interest" description="Disordered" evidence="8">
    <location>
        <begin position="372"/>
        <end position="391"/>
    </location>
</feature>
<evidence type="ECO:0000259" key="10">
    <source>
        <dbReference type="PROSITE" id="PS50188"/>
    </source>
</evidence>
<name>A0A7N6BCS8_ANATE</name>
<keyword evidence="3 6" id="KW-0863">Zinc-finger</keyword>
<sequence>MASAPASPEETSPLEKHLKCSICMETFEDPVTTVCGHSFCKNCLEFNFLYNDRVCPLCKKHLNKIPDVNIVLRDISQAQKKINPPEKSDDEDEVPCDICTENNQKAEKSCLVCLTSYCSAHLKNHLSSTRLKGHKLVQPVKNLDDRACLKHGRPLELYSRKQQRCICVRCLEEGLGEVVSTEDEWDKKKGELEKTNTVLQDKIVKRQTQVDEIDTSLKQCKDQLDNEWWDIEAVFLAVISVVEEAQARALQPLRERRKVVEKEAAELKNELTQEITRFQTTISELKDISTLEDHVLFLQSFPSLPDLDKIRDYAEVEFNTSLSFGTMRKTTAIMMQQIQEELEKLTSAELKRISKFTVDVKLDPATAHQRLVLSNDGKEVQDGGEDKEADDSPQRFDLFGSILGLNSLTSGKSYWEVDVSNKTGWDLGVARGDANRKGKLSLNPDNGYWVIVHYDECKTAALTAPPIRLSLNNKPEKVGVFVDYEEELVSFYNVTAQTHIYSFTKCLFSGEVFPYFSPHLKQDEKNADPLIISAVKLYEQDMDES</sequence>
<evidence type="ECO:0000256" key="8">
    <source>
        <dbReference type="SAM" id="MobiDB-lite"/>
    </source>
</evidence>
<dbReference type="CDD" id="cd19769">
    <property type="entry name" value="Bbox2_TRIM16-like"/>
    <property type="match status" value="1"/>
</dbReference>
<dbReference type="PROSITE" id="PS50188">
    <property type="entry name" value="B302_SPRY"/>
    <property type="match status" value="1"/>
</dbReference>
<dbReference type="FunFam" id="2.60.120.920:FF:000004">
    <property type="entry name" value="Butyrophilin subfamily 1 member A1"/>
    <property type="match status" value="1"/>
</dbReference>
<dbReference type="Gene3D" id="2.60.120.920">
    <property type="match status" value="1"/>
</dbReference>
<dbReference type="InterPro" id="IPR013083">
    <property type="entry name" value="Znf_RING/FYVE/PHD"/>
</dbReference>
<dbReference type="PROSITE" id="PS00518">
    <property type="entry name" value="ZF_RING_1"/>
    <property type="match status" value="1"/>
</dbReference>
<dbReference type="GO" id="GO:0005737">
    <property type="term" value="C:cytoplasm"/>
    <property type="evidence" value="ECO:0007669"/>
    <property type="project" value="UniProtKB-ARBA"/>
</dbReference>
<evidence type="ECO:0000256" key="1">
    <source>
        <dbReference type="ARBA" id="ARBA00022588"/>
    </source>
</evidence>
<dbReference type="GeneTree" id="ENSGT01040000240385"/>
<dbReference type="Pfam" id="PF13765">
    <property type="entry name" value="PRY"/>
    <property type="match status" value="1"/>
</dbReference>
<evidence type="ECO:0000256" key="4">
    <source>
        <dbReference type="ARBA" id="ARBA00022833"/>
    </source>
</evidence>
<dbReference type="Proteomes" id="UP000265040">
    <property type="component" value="Chromosome 18"/>
</dbReference>
<proteinExistence type="predicted"/>
<feature type="domain" description="RING-type" evidence="9">
    <location>
        <begin position="20"/>
        <end position="59"/>
    </location>
</feature>
<dbReference type="AlphaFoldDB" id="A0A7N6BCS8"/>
<keyword evidence="7" id="KW-0175">Coiled coil</keyword>
<keyword evidence="5" id="KW-0391">Immunity</keyword>
<dbReference type="PANTHER" id="PTHR25465:SF49">
    <property type="entry name" value="BLOODTHIRSTY-RELATED GENE FAMILY, MEMBER 1-RELATED"/>
    <property type="match status" value="1"/>
</dbReference>
<feature type="domain" description="B30.2/SPRY" evidence="10">
    <location>
        <begin position="340"/>
        <end position="537"/>
    </location>
</feature>
<dbReference type="Gene3D" id="3.30.40.10">
    <property type="entry name" value="Zinc/RING finger domain, C3HC4 (zinc finger)"/>
    <property type="match status" value="1"/>
</dbReference>
<dbReference type="SUPFAM" id="SSF57850">
    <property type="entry name" value="RING/U-box"/>
    <property type="match status" value="1"/>
</dbReference>
<keyword evidence="12" id="KW-1185">Reference proteome</keyword>
<dbReference type="InterPro" id="IPR027370">
    <property type="entry name" value="Znf-RING_euk"/>
</dbReference>
<feature type="compositionally biased region" description="Basic and acidic residues" evidence="8">
    <location>
        <begin position="376"/>
        <end position="391"/>
    </location>
</feature>
<protein>
    <submittedName>
        <fullName evidence="11">Uncharacterized protein</fullName>
    </submittedName>
</protein>
<dbReference type="InterPro" id="IPR051051">
    <property type="entry name" value="E3_ubiq-ligase_TRIM/RNF"/>
</dbReference>
<dbReference type="PANTHER" id="PTHR25465">
    <property type="entry name" value="B-BOX DOMAIN CONTAINING"/>
    <property type="match status" value="1"/>
</dbReference>
<dbReference type="Pfam" id="PF25600">
    <property type="entry name" value="TRIM_CC"/>
    <property type="match status" value="1"/>
</dbReference>
<dbReference type="OrthoDB" id="6270329at2759"/>
<organism evidence="11 12">
    <name type="scientific">Anabas testudineus</name>
    <name type="common">Climbing perch</name>
    <name type="synonym">Anthias testudineus</name>
    <dbReference type="NCBI Taxonomy" id="64144"/>
    <lineage>
        <taxon>Eukaryota</taxon>
        <taxon>Metazoa</taxon>
        <taxon>Chordata</taxon>
        <taxon>Craniata</taxon>
        <taxon>Vertebrata</taxon>
        <taxon>Euteleostomi</taxon>
        <taxon>Actinopterygii</taxon>
        <taxon>Neopterygii</taxon>
        <taxon>Teleostei</taxon>
        <taxon>Neoteleostei</taxon>
        <taxon>Acanthomorphata</taxon>
        <taxon>Anabantaria</taxon>
        <taxon>Anabantiformes</taxon>
        <taxon>Anabantoidei</taxon>
        <taxon>Anabantidae</taxon>
        <taxon>Anabas</taxon>
    </lineage>
</organism>
<dbReference type="SMART" id="SM00449">
    <property type="entry name" value="SPRY"/>
    <property type="match status" value="1"/>
</dbReference>
<dbReference type="CDD" id="cd13733">
    <property type="entry name" value="SPRY_PRY_C-I_1"/>
    <property type="match status" value="1"/>
</dbReference>